<comment type="similarity">
    <text evidence="4">Belongs to the WD repeat PROPPIN family.</text>
</comment>
<dbReference type="Pfam" id="PF21032">
    <property type="entry name" value="PROPPIN"/>
    <property type="match status" value="3"/>
</dbReference>
<dbReference type="InterPro" id="IPR001680">
    <property type="entry name" value="WD40_rpt"/>
</dbReference>
<keyword evidence="3" id="KW-0072">Autophagy</keyword>
<keyword evidence="6" id="KW-1185">Reference proteome</keyword>
<dbReference type="InterPro" id="IPR036322">
    <property type="entry name" value="WD40_repeat_dom_sf"/>
</dbReference>
<evidence type="ECO:0000256" key="5">
    <source>
        <dbReference type="SAM" id="MobiDB-lite"/>
    </source>
</evidence>
<dbReference type="Proteomes" id="UP000036681">
    <property type="component" value="Unplaced"/>
</dbReference>
<dbReference type="Gene3D" id="2.130.10.10">
    <property type="entry name" value="YVTN repeat-like/Quinoprotein amine dehydrogenase"/>
    <property type="match status" value="1"/>
</dbReference>
<evidence type="ECO:0000256" key="2">
    <source>
        <dbReference type="ARBA" id="ARBA00022737"/>
    </source>
</evidence>
<sequence length="521" mass="57762">MSQSDAAGVLFANFNQDATSLAVGTHSGYSLYSLEAVETLRKIHEDTKVEDTSIIERLFSSSLIVLVSQQAPRKLRVYHFQKGNEICTQSYSNTILSVKMNRKVSCLRRLFSIFIPLNFKNNCEERHTFFLGRSPLQHFSLLVSQQAPRKLRVYHFQKGNEICTQSYSNTILSVKMNRKHLIVCLEEKIFVHHIRDMKVVHTIRDTPPNVHGIMDLTTANDSESYLAYPGSIDDGRVNIFDATNLTALLTIHAHDSLLAALRFSSDAKKLATASTKGTVIRVFAIPSGERLFEFTRGLKRCVAICSLAFSKDSLYLCSSSNTETVHVYKLEKLDDQIQQRCVAICSLAFSKDSLYLCSSSNTETVHVYKLEKLDDQIQQRCSADEGVGAWVGYFSKAASSYLPAQMNDLLLREKSFATARLPAVGTKNAVALPVIGGKLHLLVATTDGYLYCYQVEAEGGECTLARQHKIGVQVEASILVGNESRASPMGTVEKGTAPGGESAAPRINDFDEFPPMSHCTD</sequence>
<dbReference type="PANTHER" id="PTHR11227">
    <property type="entry name" value="WD-REPEAT PROTEIN INTERACTING WITH PHOSPHOINOSIDES WIPI -RELATED"/>
    <property type="match status" value="1"/>
</dbReference>
<evidence type="ECO:0000313" key="7">
    <source>
        <dbReference type="WBParaSite" id="ALUE_0001744801-mRNA-1"/>
    </source>
</evidence>
<keyword evidence="2" id="KW-0677">Repeat</keyword>
<evidence type="ECO:0000256" key="4">
    <source>
        <dbReference type="ARBA" id="ARBA00025740"/>
    </source>
</evidence>
<dbReference type="InterPro" id="IPR048720">
    <property type="entry name" value="PROPPIN"/>
</dbReference>
<accession>A0A0M3IGK7</accession>
<proteinExistence type="inferred from homology"/>
<protein>
    <submittedName>
        <fullName evidence="7">WD repeat domain phosphoinositide-interacting protein 2</fullName>
    </submittedName>
</protein>
<dbReference type="SUPFAM" id="SSF50978">
    <property type="entry name" value="WD40 repeat-like"/>
    <property type="match status" value="1"/>
</dbReference>
<name>A0A0M3IGK7_ASCLU</name>
<evidence type="ECO:0000256" key="1">
    <source>
        <dbReference type="ARBA" id="ARBA00022574"/>
    </source>
</evidence>
<dbReference type="GO" id="GO:0005737">
    <property type="term" value="C:cytoplasm"/>
    <property type="evidence" value="ECO:0007669"/>
    <property type="project" value="UniProtKB-ARBA"/>
</dbReference>
<reference evidence="7" key="1">
    <citation type="submission" date="2017-02" db="UniProtKB">
        <authorList>
            <consortium name="WormBaseParasite"/>
        </authorList>
    </citation>
    <scope>IDENTIFICATION</scope>
</reference>
<dbReference type="AlphaFoldDB" id="A0A0M3IGK7"/>
<dbReference type="WBParaSite" id="ALUE_0001744801-mRNA-1">
    <property type="protein sequence ID" value="ALUE_0001744801-mRNA-1"/>
    <property type="gene ID" value="ALUE_0001744801"/>
</dbReference>
<dbReference type="SMART" id="SM00320">
    <property type="entry name" value="WD40"/>
    <property type="match status" value="3"/>
</dbReference>
<evidence type="ECO:0000256" key="3">
    <source>
        <dbReference type="ARBA" id="ARBA00023006"/>
    </source>
</evidence>
<dbReference type="InterPro" id="IPR015943">
    <property type="entry name" value="WD40/YVTN_repeat-like_dom_sf"/>
</dbReference>
<dbReference type="GO" id="GO:0006914">
    <property type="term" value="P:autophagy"/>
    <property type="evidence" value="ECO:0007669"/>
    <property type="project" value="UniProtKB-KW"/>
</dbReference>
<feature type="region of interest" description="Disordered" evidence="5">
    <location>
        <begin position="487"/>
        <end position="511"/>
    </location>
</feature>
<keyword evidence="1" id="KW-0853">WD repeat</keyword>
<organism evidence="6 7">
    <name type="scientific">Ascaris lumbricoides</name>
    <name type="common">Giant roundworm</name>
    <dbReference type="NCBI Taxonomy" id="6252"/>
    <lineage>
        <taxon>Eukaryota</taxon>
        <taxon>Metazoa</taxon>
        <taxon>Ecdysozoa</taxon>
        <taxon>Nematoda</taxon>
        <taxon>Chromadorea</taxon>
        <taxon>Rhabditida</taxon>
        <taxon>Spirurina</taxon>
        <taxon>Ascaridomorpha</taxon>
        <taxon>Ascaridoidea</taxon>
        <taxon>Ascarididae</taxon>
        <taxon>Ascaris</taxon>
    </lineage>
</organism>
<evidence type="ECO:0000313" key="6">
    <source>
        <dbReference type="Proteomes" id="UP000036681"/>
    </source>
</evidence>